<reference evidence="15 16" key="1">
    <citation type="submission" date="2020-08" db="EMBL/GenBank/DDBJ databases">
        <title>Sequencing the genomes of 1000 actinobacteria strains.</title>
        <authorList>
            <person name="Klenk H.-P."/>
        </authorList>
    </citation>
    <scope>NUCLEOTIDE SEQUENCE [LARGE SCALE GENOMIC DNA]</scope>
    <source>
        <strain evidence="15 16">DSM 45084</strain>
    </source>
</reference>
<dbReference type="GO" id="GO:0016052">
    <property type="term" value="P:carbohydrate catabolic process"/>
    <property type="evidence" value="ECO:0007669"/>
    <property type="project" value="TreeGrafter"/>
</dbReference>
<dbReference type="InterPro" id="IPR018077">
    <property type="entry name" value="Glyco_hydro_fam25_subgr"/>
</dbReference>
<sequence>MSTRTWTALVAALSLTAPLAPAASALPAGSADHYAGSQIRKHEGTSARADGPPAYTPGSVPGMDVSSHQGDVDWQRPWDDGARFAYVKATEGTTYKNPNFHQQYDGAHAVGMIRGAYHFALPDRSGGAEQADFFVDNGGWWNADGRTLPGAADLEYNPYGDTCYGLDQNAMGAWVKAFSDRVAERTSRFPTIYTSTSWWDRCVGTSVSFGATNPLWVAHYTDVLGDLPNGWDYETIWQWQAAGLFPGDQNLFNGTHDQLTRIAAG</sequence>
<keyword evidence="5" id="KW-0964">Secreted</keyword>
<evidence type="ECO:0000256" key="8">
    <source>
        <dbReference type="ARBA" id="ARBA00022801"/>
    </source>
</evidence>
<keyword evidence="8 12" id="KW-0378">Hydrolase</keyword>
<dbReference type="GO" id="GO:0016998">
    <property type="term" value="P:cell wall macromolecule catabolic process"/>
    <property type="evidence" value="ECO:0007669"/>
    <property type="project" value="InterPro"/>
</dbReference>
<dbReference type="AlphaFoldDB" id="A0A7W7TAH8"/>
<comment type="subcellular location">
    <subcellularLocation>
        <location evidence="2">Secreted</location>
    </subcellularLocation>
</comment>
<dbReference type="GO" id="GO:0042742">
    <property type="term" value="P:defense response to bacterium"/>
    <property type="evidence" value="ECO:0007669"/>
    <property type="project" value="UniProtKB-KW"/>
</dbReference>
<keyword evidence="6" id="KW-0929">Antimicrobial</keyword>
<evidence type="ECO:0000256" key="1">
    <source>
        <dbReference type="ARBA" id="ARBA00000632"/>
    </source>
</evidence>
<keyword evidence="14" id="KW-0732">Signal</keyword>
<evidence type="ECO:0000256" key="11">
    <source>
        <dbReference type="ARBA" id="ARBA00055588"/>
    </source>
</evidence>
<dbReference type="RefSeq" id="WP_184675249.1">
    <property type="nucleotide sequence ID" value="NZ_BAABAI010000035.1"/>
</dbReference>
<evidence type="ECO:0000256" key="2">
    <source>
        <dbReference type="ARBA" id="ARBA00004613"/>
    </source>
</evidence>
<comment type="caution">
    <text evidence="15">The sequence shown here is derived from an EMBL/GenBank/DDBJ whole genome shotgun (WGS) entry which is preliminary data.</text>
</comment>
<evidence type="ECO:0000256" key="13">
    <source>
        <dbReference type="SAM" id="MobiDB-lite"/>
    </source>
</evidence>
<dbReference type="Gene3D" id="3.20.20.80">
    <property type="entry name" value="Glycosidases"/>
    <property type="match status" value="1"/>
</dbReference>
<evidence type="ECO:0000256" key="10">
    <source>
        <dbReference type="ARBA" id="ARBA00023295"/>
    </source>
</evidence>
<evidence type="ECO:0000256" key="7">
    <source>
        <dbReference type="ARBA" id="ARBA00022638"/>
    </source>
</evidence>
<comment type="catalytic activity">
    <reaction evidence="1 12">
        <text>Hydrolysis of (1-&gt;4)-beta-linkages between N-acetylmuramic acid and N-acetyl-D-glucosamine residues in a peptidoglycan and between N-acetyl-D-glucosamine residues in chitodextrins.</text>
        <dbReference type="EC" id="3.2.1.17"/>
    </reaction>
</comment>
<comment type="similarity">
    <text evidence="3 12">Belongs to the glycosyl hydrolase 25 family.</text>
</comment>
<proteinExistence type="inferred from homology"/>
<keyword evidence="9" id="KW-1015">Disulfide bond</keyword>
<accession>A0A7W7TAH8</accession>
<dbReference type="GO" id="GO:0009253">
    <property type="term" value="P:peptidoglycan catabolic process"/>
    <property type="evidence" value="ECO:0007669"/>
    <property type="project" value="InterPro"/>
</dbReference>
<dbReference type="EC" id="3.2.1.17" evidence="4 12"/>
<dbReference type="PROSITE" id="PS51904">
    <property type="entry name" value="GLYCOSYL_HYDROL_F25_2"/>
    <property type="match status" value="1"/>
</dbReference>
<keyword evidence="10 12" id="KW-0326">Glycosidase</keyword>
<evidence type="ECO:0000256" key="9">
    <source>
        <dbReference type="ARBA" id="ARBA00023157"/>
    </source>
</evidence>
<dbReference type="Proteomes" id="UP000542674">
    <property type="component" value="Unassembled WGS sequence"/>
</dbReference>
<dbReference type="FunFam" id="3.20.20.80:FF:000060">
    <property type="entry name" value="Lysozyme M1"/>
    <property type="match status" value="1"/>
</dbReference>
<dbReference type="InterPro" id="IPR017853">
    <property type="entry name" value="GH"/>
</dbReference>
<dbReference type="SMART" id="SM00641">
    <property type="entry name" value="Glyco_25"/>
    <property type="match status" value="1"/>
</dbReference>
<evidence type="ECO:0000313" key="16">
    <source>
        <dbReference type="Proteomes" id="UP000542674"/>
    </source>
</evidence>
<evidence type="ECO:0000256" key="12">
    <source>
        <dbReference type="RuleBase" id="RU361176"/>
    </source>
</evidence>
<dbReference type="PANTHER" id="PTHR34135:SF2">
    <property type="entry name" value="LYSOZYME"/>
    <property type="match status" value="1"/>
</dbReference>
<dbReference type="EMBL" id="JACHJS010000001">
    <property type="protein sequence ID" value="MBB4969533.1"/>
    <property type="molecule type" value="Genomic_DNA"/>
</dbReference>
<evidence type="ECO:0000313" key="15">
    <source>
        <dbReference type="EMBL" id="MBB4969533.1"/>
    </source>
</evidence>
<dbReference type="SUPFAM" id="SSF51445">
    <property type="entry name" value="(Trans)glycosidases"/>
    <property type="match status" value="1"/>
</dbReference>
<dbReference type="InterPro" id="IPR008270">
    <property type="entry name" value="Glyco_hydro_25_AS"/>
</dbReference>
<dbReference type="InterPro" id="IPR002053">
    <property type="entry name" value="Glyco_hydro_25"/>
</dbReference>
<evidence type="ECO:0000256" key="6">
    <source>
        <dbReference type="ARBA" id="ARBA00022529"/>
    </source>
</evidence>
<evidence type="ECO:0000256" key="4">
    <source>
        <dbReference type="ARBA" id="ARBA00012732"/>
    </source>
</evidence>
<evidence type="ECO:0000256" key="3">
    <source>
        <dbReference type="ARBA" id="ARBA00010646"/>
    </source>
</evidence>
<evidence type="ECO:0000256" key="14">
    <source>
        <dbReference type="SAM" id="SignalP"/>
    </source>
</evidence>
<keyword evidence="16" id="KW-1185">Reference proteome</keyword>
<dbReference type="GO" id="GO:0031640">
    <property type="term" value="P:killing of cells of another organism"/>
    <property type="evidence" value="ECO:0007669"/>
    <property type="project" value="UniProtKB-KW"/>
</dbReference>
<dbReference type="CDD" id="cd06412">
    <property type="entry name" value="GH25_CH-type"/>
    <property type="match status" value="1"/>
</dbReference>
<organism evidence="15 16">
    <name type="scientific">Saccharothrix violaceirubra</name>
    <dbReference type="NCBI Taxonomy" id="413306"/>
    <lineage>
        <taxon>Bacteria</taxon>
        <taxon>Bacillati</taxon>
        <taxon>Actinomycetota</taxon>
        <taxon>Actinomycetes</taxon>
        <taxon>Pseudonocardiales</taxon>
        <taxon>Pseudonocardiaceae</taxon>
        <taxon>Saccharothrix</taxon>
    </lineage>
</organism>
<feature type="chain" id="PRO_5031083204" description="Lysozyme" evidence="14">
    <location>
        <begin position="23"/>
        <end position="265"/>
    </location>
</feature>
<comment type="function">
    <text evidence="11">This enzyme has both lysozyme (acetylmuramidase) and diacetylmuramidase activities.</text>
</comment>
<dbReference type="Pfam" id="PF01183">
    <property type="entry name" value="Glyco_hydro_25"/>
    <property type="match status" value="1"/>
</dbReference>
<gene>
    <name evidence="15" type="ORF">F4559_006892</name>
</gene>
<dbReference type="GO" id="GO:0005576">
    <property type="term" value="C:extracellular region"/>
    <property type="evidence" value="ECO:0007669"/>
    <property type="project" value="UniProtKB-SubCell"/>
</dbReference>
<keyword evidence="7" id="KW-0081">Bacteriolytic enzyme</keyword>
<dbReference type="PANTHER" id="PTHR34135">
    <property type="entry name" value="LYSOZYME"/>
    <property type="match status" value="1"/>
</dbReference>
<evidence type="ECO:0000256" key="5">
    <source>
        <dbReference type="ARBA" id="ARBA00022525"/>
    </source>
</evidence>
<feature type="region of interest" description="Disordered" evidence="13">
    <location>
        <begin position="42"/>
        <end position="74"/>
    </location>
</feature>
<dbReference type="PROSITE" id="PS00953">
    <property type="entry name" value="GLYCOSYL_HYDROL_F25_1"/>
    <property type="match status" value="1"/>
</dbReference>
<protein>
    <recommendedName>
        <fullName evidence="4 12">Lysozyme</fullName>
        <ecNumber evidence="4 12">3.2.1.17</ecNumber>
    </recommendedName>
</protein>
<name>A0A7W7TAH8_9PSEU</name>
<dbReference type="GO" id="GO:0003796">
    <property type="term" value="F:lysozyme activity"/>
    <property type="evidence" value="ECO:0007669"/>
    <property type="project" value="UniProtKB-EC"/>
</dbReference>
<feature type="signal peptide" evidence="14">
    <location>
        <begin position="1"/>
        <end position="22"/>
    </location>
</feature>